<sequence length="514" mass="58310">MDELPEELLLQIFLNLKVIRKFVPPANAGSRDDDRERENRDRINALLGLCSMSKKYYRICQPILFSGFIDYGDHATTRFIYALLHKPDLTRNVEYIEAWKRSSRTSLWDPELSPNTTKTLETPKAPKTRWNNLQHARLIHKASTIWHQPSYDVVSTWKELLHRSPGDAERALIIALTPNVQHLSLSVSLARNKPSMLDFVGLGNHPSVPCIQDFTKLETICAKGDLSSWFESGVETLSNLPKLNTLRLQRHHWLQTRSKIEAVLSLISQCPDLKNLYIDFPMEPEMSPTQCAARLESILISPPPLEEISLNKISHSPKMMCRLIQGLRPLKRVSFSIDRYHGRGTERFLAPVLMDTFLPHCHSLEQLCVDFRRMNKHEYIFSGGPVGSLSEFYAIKTLAACYHSLLGDPANMIGPASPTNAADIEKYWDCYRAPFRLSDVLPRNLEKLILLRSQPLPDNGSPILWDLADDCGLLPTLRKVVVEHEAPSALAAKFFENGVSFVGDALEVSQAHFV</sequence>
<keyword evidence="2" id="KW-1185">Reference proteome</keyword>
<dbReference type="InterPro" id="IPR032675">
    <property type="entry name" value="LRR_dom_sf"/>
</dbReference>
<organism evidence="1 2">
    <name type="scientific">Melanomma pulvis-pyrius CBS 109.77</name>
    <dbReference type="NCBI Taxonomy" id="1314802"/>
    <lineage>
        <taxon>Eukaryota</taxon>
        <taxon>Fungi</taxon>
        <taxon>Dikarya</taxon>
        <taxon>Ascomycota</taxon>
        <taxon>Pezizomycotina</taxon>
        <taxon>Dothideomycetes</taxon>
        <taxon>Pleosporomycetidae</taxon>
        <taxon>Pleosporales</taxon>
        <taxon>Melanommataceae</taxon>
        <taxon>Melanomma</taxon>
    </lineage>
</organism>
<dbReference type="AlphaFoldDB" id="A0A6A6XPV9"/>
<dbReference type="Proteomes" id="UP000799757">
    <property type="component" value="Unassembled WGS sequence"/>
</dbReference>
<name>A0A6A6XPV9_9PLEO</name>
<dbReference type="EMBL" id="MU001780">
    <property type="protein sequence ID" value="KAF2798596.1"/>
    <property type="molecule type" value="Genomic_DNA"/>
</dbReference>
<evidence type="ECO:0000313" key="1">
    <source>
        <dbReference type="EMBL" id="KAF2798596.1"/>
    </source>
</evidence>
<evidence type="ECO:0000313" key="2">
    <source>
        <dbReference type="Proteomes" id="UP000799757"/>
    </source>
</evidence>
<proteinExistence type="predicted"/>
<gene>
    <name evidence="1" type="ORF">K505DRAFT_357356</name>
</gene>
<dbReference type="SUPFAM" id="SSF52047">
    <property type="entry name" value="RNI-like"/>
    <property type="match status" value="1"/>
</dbReference>
<dbReference type="Gene3D" id="3.80.10.10">
    <property type="entry name" value="Ribonuclease Inhibitor"/>
    <property type="match status" value="1"/>
</dbReference>
<evidence type="ECO:0008006" key="3">
    <source>
        <dbReference type="Google" id="ProtNLM"/>
    </source>
</evidence>
<protein>
    <recommendedName>
        <fullName evidence="3">F-box domain-containing protein</fullName>
    </recommendedName>
</protein>
<reference evidence="1" key="1">
    <citation type="journal article" date="2020" name="Stud. Mycol.">
        <title>101 Dothideomycetes genomes: a test case for predicting lifestyles and emergence of pathogens.</title>
        <authorList>
            <person name="Haridas S."/>
            <person name="Albert R."/>
            <person name="Binder M."/>
            <person name="Bloem J."/>
            <person name="Labutti K."/>
            <person name="Salamov A."/>
            <person name="Andreopoulos B."/>
            <person name="Baker S."/>
            <person name="Barry K."/>
            <person name="Bills G."/>
            <person name="Bluhm B."/>
            <person name="Cannon C."/>
            <person name="Castanera R."/>
            <person name="Culley D."/>
            <person name="Daum C."/>
            <person name="Ezra D."/>
            <person name="Gonzalez J."/>
            <person name="Henrissat B."/>
            <person name="Kuo A."/>
            <person name="Liang C."/>
            <person name="Lipzen A."/>
            <person name="Lutzoni F."/>
            <person name="Magnuson J."/>
            <person name="Mondo S."/>
            <person name="Nolan M."/>
            <person name="Ohm R."/>
            <person name="Pangilinan J."/>
            <person name="Park H.-J."/>
            <person name="Ramirez L."/>
            <person name="Alfaro M."/>
            <person name="Sun H."/>
            <person name="Tritt A."/>
            <person name="Yoshinaga Y."/>
            <person name="Zwiers L.-H."/>
            <person name="Turgeon B."/>
            <person name="Goodwin S."/>
            <person name="Spatafora J."/>
            <person name="Crous P."/>
            <person name="Grigoriev I."/>
        </authorList>
    </citation>
    <scope>NUCLEOTIDE SEQUENCE</scope>
    <source>
        <strain evidence="1">CBS 109.77</strain>
    </source>
</reference>
<dbReference type="OrthoDB" id="120976at2759"/>
<accession>A0A6A6XPV9</accession>